<evidence type="ECO:0000313" key="8">
    <source>
        <dbReference type="EMBL" id="TYC12922.1"/>
    </source>
</evidence>
<dbReference type="InterPro" id="IPR013324">
    <property type="entry name" value="RNA_pol_sigma_r3/r4-like"/>
</dbReference>
<dbReference type="Proteomes" id="UP000322634">
    <property type="component" value="Unassembled WGS sequence"/>
</dbReference>
<dbReference type="OrthoDB" id="4184921at2"/>
<dbReference type="Gene3D" id="1.10.10.10">
    <property type="entry name" value="Winged helix-like DNA-binding domain superfamily/Winged helix DNA-binding domain"/>
    <property type="match status" value="1"/>
</dbReference>
<name>A0A5D0U5J8_9ACTN</name>
<evidence type="ECO:0000259" key="6">
    <source>
        <dbReference type="Pfam" id="PF04542"/>
    </source>
</evidence>
<feature type="domain" description="RNA polymerase sigma factor 70 region 4 type 2" evidence="7">
    <location>
        <begin position="108"/>
        <end position="158"/>
    </location>
</feature>
<dbReference type="EMBL" id="VSFF01000008">
    <property type="protein sequence ID" value="TYC12922.1"/>
    <property type="molecule type" value="Genomic_DNA"/>
</dbReference>
<gene>
    <name evidence="8" type="ORF">FXF65_20515</name>
</gene>
<protein>
    <submittedName>
        <fullName evidence="8">Sigma-70 family RNA polymerase sigma factor</fullName>
    </submittedName>
</protein>
<comment type="similarity">
    <text evidence="1">Belongs to the sigma-70 factor family. ECF subfamily.</text>
</comment>
<dbReference type="GO" id="GO:0006352">
    <property type="term" value="P:DNA-templated transcription initiation"/>
    <property type="evidence" value="ECO:0007669"/>
    <property type="project" value="InterPro"/>
</dbReference>
<evidence type="ECO:0000256" key="4">
    <source>
        <dbReference type="ARBA" id="ARBA00023163"/>
    </source>
</evidence>
<dbReference type="NCBIfam" id="TIGR02937">
    <property type="entry name" value="sigma70-ECF"/>
    <property type="match status" value="1"/>
</dbReference>
<feature type="domain" description="RNA polymerase sigma-70 region 2" evidence="6">
    <location>
        <begin position="11"/>
        <end position="78"/>
    </location>
</feature>
<keyword evidence="3" id="KW-0731">Sigma factor</keyword>
<comment type="caution">
    <text evidence="8">The sequence shown here is derived from an EMBL/GenBank/DDBJ whole genome shotgun (WGS) entry which is preliminary data.</text>
</comment>
<keyword evidence="2" id="KW-0805">Transcription regulation</keyword>
<accession>A0A5D0U5J8</accession>
<dbReference type="InterPro" id="IPR013325">
    <property type="entry name" value="RNA_pol_sigma_r2"/>
</dbReference>
<evidence type="ECO:0000313" key="9">
    <source>
        <dbReference type="Proteomes" id="UP000322634"/>
    </source>
</evidence>
<evidence type="ECO:0000256" key="1">
    <source>
        <dbReference type="ARBA" id="ARBA00010641"/>
    </source>
</evidence>
<keyword evidence="4" id="KW-0804">Transcription</keyword>
<dbReference type="GO" id="GO:0003677">
    <property type="term" value="F:DNA binding"/>
    <property type="evidence" value="ECO:0007669"/>
    <property type="project" value="InterPro"/>
</dbReference>
<dbReference type="AlphaFoldDB" id="A0A5D0U5J8"/>
<sequence>MGDDEEHFSALFKQHYPDVVRFSARRTDPDQARDIAAETFLVAWRRFPELPDDPGDVLPWLYSVARKTIANQQRGDRRRLRLGARLRASSPAVISSDHAGGVVAALHIRDAMASLSPRDQETLQLVSWDGLDVSAAATVVGCTPRTFAVRLHRARRRLEHALAGGHAGEQAGQASPLSQQGLEMKGARS</sequence>
<dbReference type="InterPro" id="IPR013249">
    <property type="entry name" value="RNA_pol_sigma70_r4_t2"/>
</dbReference>
<dbReference type="InterPro" id="IPR007627">
    <property type="entry name" value="RNA_pol_sigma70_r2"/>
</dbReference>
<dbReference type="GO" id="GO:0016987">
    <property type="term" value="F:sigma factor activity"/>
    <property type="evidence" value="ECO:0007669"/>
    <property type="project" value="UniProtKB-KW"/>
</dbReference>
<feature type="compositionally biased region" description="Low complexity" evidence="5">
    <location>
        <begin position="164"/>
        <end position="174"/>
    </location>
</feature>
<organism evidence="8 9">
    <name type="scientific">Actinomadura syzygii</name>
    <dbReference type="NCBI Taxonomy" id="1427538"/>
    <lineage>
        <taxon>Bacteria</taxon>
        <taxon>Bacillati</taxon>
        <taxon>Actinomycetota</taxon>
        <taxon>Actinomycetes</taxon>
        <taxon>Streptosporangiales</taxon>
        <taxon>Thermomonosporaceae</taxon>
        <taxon>Actinomadura</taxon>
    </lineage>
</organism>
<dbReference type="Pfam" id="PF08281">
    <property type="entry name" value="Sigma70_r4_2"/>
    <property type="match status" value="1"/>
</dbReference>
<dbReference type="PANTHER" id="PTHR43133">
    <property type="entry name" value="RNA POLYMERASE ECF-TYPE SIGMA FACTO"/>
    <property type="match status" value="1"/>
</dbReference>
<dbReference type="Gene3D" id="1.10.1740.10">
    <property type="match status" value="1"/>
</dbReference>
<evidence type="ECO:0000256" key="5">
    <source>
        <dbReference type="SAM" id="MobiDB-lite"/>
    </source>
</evidence>
<dbReference type="InterPro" id="IPR036388">
    <property type="entry name" value="WH-like_DNA-bd_sf"/>
</dbReference>
<feature type="region of interest" description="Disordered" evidence="5">
    <location>
        <begin position="164"/>
        <end position="189"/>
    </location>
</feature>
<keyword evidence="9" id="KW-1185">Reference proteome</keyword>
<evidence type="ECO:0000256" key="3">
    <source>
        <dbReference type="ARBA" id="ARBA00023082"/>
    </source>
</evidence>
<reference evidence="8 9" key="1">
    <citation type="submission" date="2019-08" db="EMBL/GenBank/DDBJ databases">
        <title>Actinomadura sp. nov. CYP1-5 isolated from mountain soil.</title>
        <authorList>
            <person name="Songsumanus A."/>
            <person name="Kuncharoen N."/>
            <person name="Kudo T."/>
            <person name="Yuki M."/>
            <person name="Igarashi Y."/>
            <person name="Tanasupawat S."/>
        </authorList>
    </citation>
    <scope>NUCLEOTIDE SEQUENCE [LARGE SCALE GENOMIC DNA]</scope>
    <source>
        <strain evidence="8 9">GKU157</strain>
    </source>
</reference>
<dbReference type="SUPFAM" id="SSF88659">
    <property type="entry name" value="Sigma3 and sigma4 domains of RNA polymerase sigma factors"/>
    <property type="match status" value="1"/>
</dbReference>
<dbReference type="InterPro" id="IPR039425">
    <property type="entry name" value="RNA_pol_sigma-70-like"/>
</dbReference>
<evidence type="ECO:0000256" key="2">
    <source>
        <dbReference type="ARBA" id="ARBA00023015"/>
    </source>
</evidence>
<proteinExistence type="inferred from homology"/>
<dbReference type="Pfam" id="PF04542">
    <property type="entry name" value="Sigma70_r2"/>
    <property type="match status" value="1"/>
</dbReference>
<dbReference type="PANTHER" id="PTHR43133:SF25">
    <property type="entry name" value="RNA POLYMERASE SIGMA FACTOR RFAY-RELATED"/>
    <property type="match status" value="1"/>
</dbReference>
<dbReference type="SUPFAM" id="SSF88946">
    <property type="entry name" value="Sigma2 domain of RNA polymerase sigma factors"/>
    <property type="match status" value="1"/>
</dbReference>
<evidence type="ECO:0000259" key="7">
    <source>
        <dbReference type="Pfam" id="PF08281"/>
    </source>
</evidence>
<dbReference type="InterPro" id="IPR014284">
    <property type="entry name" value="RNA_pol_sigma-70_dom"/>
</dbReference>